<reference evidence="2 3" key="1">
    <citation type="submission" date="2018-08" db="EMBL/GenBank/DDBJ databases">
        <title>A genome reference for cultivated species of the human gut microbiota.</title>
        <authorList>
            <person name="Zou Y."/>
            <person name="Xue W."/>
            <person name="Luo G."/>
        </authorList>
    </citation>
    <scope>NUCLEOTIDE SEQUENCE [LARGE SCALE GENOMIC DNA]</scope>
    <source>
        <strain evidence="2 3">AF35-20</strain>
    </source>
</reference>
<protein>
    <submittedName>
        <fullName evidence="2">Uncharacterized protein</fullName>
    </submittedName>
</protein>
<evidence type="ECO:0000256" key="1">
    <source>
        <dbReference type="SAM" id="Phobius"/>
    </source>
</evidence>
<dbReference type="AlphaFoldDB" id="A0A415PSB2"/>
<evidence type="ECO:0000313" key="3">
    <source>
        <dbReference type="Proteomes" id="UP000284604"/>
    </source>
</evidence>
<gene>
    <name evidence="2" type="ORF">DWZ78_15455</name>
</gene>
<accession>A0A415PSB2</accession>
<keyword evidence="1" id="KW-0472">Membrane</keyword>
<evidence type="ECO:0000313" key="2">
    <source>
        <dbReference type="EMBL" id="RHM15782.1"/>
    </source>
</evidence>
<keyword evidence="1" id="KW-0812">Transmembrane</keyword>
<keyword evidence="1" id="KW-1133">Transmembrane helix</keyword>
<feature type="transmembrane region" description="Helical" evidence="1">
    <location>
        <begin position="6"/>
        <end position="29"/>
    </location>
</feature>
<name>A0A415PSB2_BACSE</name>
<proteinExistence type="predicted"/>
<dbReference type="PROSITE" id="PS51257">
    <property type="entry name" value="PROKAR_LIPOPROTEIN"/>
    <property type="match status" value="1"/>
</dbReference>
<sequence length="76" mass="9034">MSYKQLFVWLFCLIASIFTGCVPLILIIASIPKMILMEREPKVKMKDYSRPVKGRHPDAFEKSHRREWIDSKYSKM</sequence>
<dbReference type="EMBL" id="QRPN01000025">
    <property type="protein sequence ID" value="RHM15782.1"/>
    <property type="molecule type" value="Genomic_DNA"/>
</dbReference>
<comment type="caution">
    <text evidence="2">The sequence shown here is derived from an EMBL/GenBank/DDBJ whole genome shotgun (WGS) entry which is preliminary data.</text>
</comment>
<organism evidence="2 3">
    <name type="scientific">Bacteroides stercoris</name>
    <dbReference type="NCBI Taxonomy" id="46506"/>
    <lineage>
        <taxon>Bacteria</taxon>
        <taxon>Pseudomonadati</taxon>
        <taxon>Bacteroidota</taxon>
        <taxon>Bacteroidia</taxon>
        <taxon>Bacteroidales</taxon>
        <taxon>Bacteroidaceae</taxon>
        <taxon>Bacteroides</taxon>
    </lineage>
</organism>
<dbReference type="Proteomes" id="UP000284604">
    <property type="component" value="Unassembled WGS sequence"/>
</dbReference>